<dbReference type="PANTHER" id="PTHR10159:SF519">
    <property type="entry name" value="DUAL SPECIFICITY PROTEIN PHOSPHATASE MPK3"/>
    <property type="match status" value="1"/>
</dbReference>
<reference evidence="8 9" key="1">
    <citation type="journal article" date="2024" name="Commun. Biol.">
        <title>Comparative genomic analysis of thermophilic fungi reveals convergent evolutionary adaptations and gene losses.</title>
        <authorList>
            <person name="Steindorff A.S."/>
            <person name="Aguilar-Pontes M.V."/>
            <person name="Robinson A.J."/>
            <person name="Andreopoulos B."/>
            <person name="LaButti K."/>
            <person name="Kuo A."/>
            <person name="Mondo S."/>
            <person name="Riley R."/>
            <person name="Otillar R."/>
            <person name="Haridas S."/>
            <person name="Lipzen A."/>
            <person name="Grimwood J."/>
            <person name="Schmutz J."/>
            <person name="Clum A."/>
            <person name="Reid I.D."/>
            <person name="Moisan M.C."/>
            <person name="Butler G."/>
            <person name="Nguyen T.T.M."/>
            <person name="Dewar K."/>
            <person name="Conant G."/>
            <person name="Drula E."/>
            <person name="Henrissat B."/>
            <person name="Hansel C."/>
            <person name="Singer S."/>
            <person name="Hutchinson M.I."/>
            <person name="de Vries R.P."/>
            <person name="Natvig D.O."/>
            <person name="Powell A.J."/>
            <person name="Tsang A."/>
            <person name="Grigoriev I.V."/>
        </authorList>
    </citation>
    <scope>NUCLEOTIDE SEQUENCE [LARGE SCALE GENOMIC DNA]</scope>
    <source>
        <strain evidence="8 9">CBS 494.80</strain>
    </source>
</reference>
<accession>A0ABR4BRR2</accession>
<dbReference type="SUPFAM" id="SSF52799">
    <property type="entry name" value="(Phosphotyrosine protein) phosphatases II"/>
    <property type="match status" value="1"/>
</dbReference>
<dbReference type="CDD" id="cd14498">
    <property type="entry name" value="DSP"/>
    <property type="match status" value="1"/>
</dbReference>
<dbReference type="Gene3D" id="3.90.190.10">
    <property type="entry name" value="Protein tyrosine phosphatase superfamily"/>
    <property type="match status" value="1"/>
</dbReference>
<dbReference type="EMBL" id="JAZHXI010000024">
    <property type="protein sequence ID" value="KAL2060077.1"/>
    <property type="molecule type" value="Genomic_DNA"/>
</dbReference>
<evidence type="ECO:0000259" key="7">
    <source>
        <dbReference type="PROSITE" id="PS50056"/>
    </source>
</evidence>
<dbReference type="PROSITE" id="PS50056">
    <property type="entry name" value="TYR_PHOSPHATASE_2"/>
    <property type="match status" value="1"/>
</dbReference>
<evidence type="ECO:0000256" key="2">
    <source>
        <dbReference type="ARBA" id="ARBA00013064"/>
    </source>
</evidence>
<protein>
    <recommendedName>
        <fullName evidence="2">protein-tyrosine-phosphatase</fullName>
        <ecNumber evidence="2">3.1.3.48</ecNumber>
    </recommendedName>
</protein>
<dbReference type="PANTHER" id="PTHR10159">
    <property type="entry name" value="DUAL SPECIFICITY PROTEIN PHOSPHATASE"/>
    <property type="match status" value="1"/>
</dbReference>
<comment type="similarity">
    <text evidence="1">Belongs to the protein-tyrosine phosphatase family. Non-receptor class dual specificity subfamily.</text>
</comment>
<evidence type="ECO:0000313" key="8">
    <source>
        <dbReference type="EMBL" id="KAL2060077.1"/>
    </source>
</evidence>
<dbReference type="EC" id="3.1.3.48" evidence="2"/>
<evidence type="ECO:0000259" key="6">
    <source>
        <dbReference type="PROSITE" id="PS50054"/>
    </source>
</evidence>
<feature type="region of interest" description="Disordered" evidence="5">
    <location>
        <begin position="1"/>
        <end position="29"/>
    </location>
</feature>
<keyword evidence="3" id="KW-0378">Hydrolase</keyword>
<evidence type="ECO:0000256" key="5">
    <source>
        <dbReference type="SAM" id="MobiDB-lite"/>
    </source>
</evidence>
<dbReference type="InterPro" id="IPR000340">
    <property type="entry name" value="Dual-sp_phosphatase_cat-dom"/>
</dbReference>
<dbReference type="Proteomes" id="UP001595075">
    <property type="component" value="Unassembled WGS sequence"/>
</dbReference>
<name>A0ABR4BRR2_9HELO</name>
<evidence type="ECO:0000256" key="1">
    <source>
        <dbReference type="ARBA" id="ARBA00008601"/>
    </source>
</evidence>
<feature type="domain" description="Tyrosine-protein phosphatase" evidence="6">
    <location>
        <begin position="33"/>
        <end position="178"/>
    </location>
</feature>
<feature type="domain" description="Tyrosine specific protein phosphatases" evidence="7">
    <location>
        <begin position="95"/>
        <end position="156"/>
    </location>
</feature>
<keyword evidence="9" id="KW-1185">Reference proteome</keyword>
<dbReference type="PROSITE" id="PS00383">
    <property type="entry name" value="TYR_PHOSPHATASE_1"/>
    <property type="match status" value="1"/>
</dbReference>
<dbReference type="PROSITE" id="PS50054">
    <property type="entry name" value="TYR_PHOSPHATASE_DUAL"/>
    <property type="match status" value="1"/>
</dbReference>
<organism evidence="8 9">
    <name type="scientific">Oculimacula yallundae</name>
    <dbReference type="NCBI Taxonomy" id="86028"/>
    <lineage>
        <taxon>Eukaryota</taxon>
        <taxon>Fungi</taxon>
        <taxon>Dikarya</taxon>
        <taxon>Ascomycota</taxon>
        <taxon>Pezizomycotina</taxon>
        <taxon>Leotiomycetes</taxon>
        <taxon>Helotiales</taxon>
        <taxon>Ploettnerulaceae</taxon>
        <taxon>Oculimacula</taxon>
    </lineage>
</organism>
<dbReference type="InterPro" id="IPR029021">
    <property type="entry name" value="Prot-tyrosine_phosphatase-like"/>
</dbReference>
<dbReference type="InterPro" id="IPR016130">
    <property type="entry name" value="Tyr_Pase_AS"/>
</dbReference>
<dbReference type="InterPro" id="IPR000387">
    <property type="entry name" value="Tyr_Pase_dom"/>
</dbReference>
<dbReference type="SMART" id="SM00195">
    <property type="entry name" value="DSPc"/>
    <property type="match status" value="1"/>
</dbReference>
<sequence length="216" mass="24158">MSRIDNIPARPEPTTSLSEDTQTPSINPASPFEMFEILPNLYLSRFPDLEQLSKGEEGKEGITHVLNMCTQPHPIPSSTSAREIEVLHIPLLDIDDITPHIPTILEFIERGVKQDGNVLVHCALGINRSAAAVIAYLCHVKGCDAEEALGWLKQRKADVRPCRMFLGQIDRWFGRQGAGEDVLVGFHRRLRERKGCVEVEREERGAGEGTVERRKG</sequence>
<dbReference type="InterPro" id="IPR020422">
    <property type="entry name" value="TYR_PHOSPHATASE_DUAL_dom"/>
</dbReference>
<comment type="caution">
    <text evidence="8">The sequence shown here is derived from an EMBL/GenBank/DDBJ whole genome shotgun (WGS) entry which is preliminary data.</text>
</comment>
<keyword evidence="4" id="KW-0904">Protein phosphatase</keyword>
<evidence type="ECO:0000313" key="9">
    <source>
        <dbReference type="Proteomes" id="UP001595075"/>
    </source>
</evidence>
<evidence type="ECO:0000256" key="4">
    <source>
        <dbReference type="ARBA" id="ARBA00022912"/>
    </source>
</evidence>
<proteinExistence type="inferred from homology"/>
<feature type="compositionally biased region" description="Polar residues" evidence="5">
    <location>
        <begin position="13"/>
        <end position="28"/>
    </location>
</feature>
<gene>
    <name evidence="8" type="ORF">VTL71DRAFT_9899</name>
</gene>
<dbReference type="Pfam" id="PF00782">
    <property type="entry name" value="DSPc"/>
    <property type="match status" value="1"/>
</dbReference>
<evidence type="ECO:0000256" key="3">
    <source>
        <dbReference type="ARBA" id="ARBA00022801"/>
    </source>
</evidence>